<evidence type="ECO:0000256" key="3">
    <source>
        <dbReference type="ARBA" id="ARBA00023163"/>
    </source>
</evidence>
<dbReference type="GO" id="GO:0003677">
    <property type="term" value="F:DNA binding"/>
    <property type="evidence" value="ECO:0007669"/>
    <property type="project" value="UniProtKB-KW"/>
</dbReference>
<dbReference type="Proteomes" id="UP000268313">
    <property type="component" value="Unassembled WGS sequence"/>
</dbReference>
<evidence type="ECO:0000256" key="1">
    <source>
        <dbReference type="ARBA" id="ARBA00023015"/>
    </source>
</evidence>
<evidence type="ECO:0000256" key="2">
    <source>
        <dbReference type="ARBA" id="ARBA00023125"/>
    </source>
</evidence>
<evidence type="ECO:0000259" key="5">
    <source>
        <dbReference type="PROSITE" id="PS51118"/>
    </source>
</evidence>
<dbReference type="RefSeq" id="WP_120606795.1">
    <property type="nucleotide sequence ID" value="NZ_RAWE01000195.1"/>
</dbReference>
<evidence type="ECO:0000256" key="4">
    <source>
        <dbReference type="SAM" id="MobiDB-lite"/>
    </source>
</evidence>
<dbReference type="Pfam" id="PF01638">
    <property type="entry name" value="HxlR"/>
    <property type="match status" value="1"/>
</dbReference>
<keyword evidence="2" id="KW-0238">DNA-binding</keyword>
<dbReference type="PANTHER" id="PTHR33204">
    <property type="entry name" value="TRANSCRIPTIONAL REGULATOR, MARR FAMILY"/>
    <property type="match status" value="1"/>
</dbReference>
<comment type="caution">
    <text evidence="6">The sequence shown here is derived from an EMBL/GenBank/DDBJ whole genome shotgun (WGS) entry which is preliminary data.</text>
</comment>
<dbReference type="InterPro" id="IPR036388">
    <property type="entry name" value="WH-like_DNA-bd_sf"/>
</dbReference>
<reference evidence="7" key="1">
    <citation type="submission" date="2018-09" db="EMBL/GenBank/DDBJ databases">
        <authorList>
            <person name="Livingstone P.G."/>
            <person name="Whitworth D.E."/>
        </authorList>
    </citation>
    <scope>NUCLEOTIDE SEQUENCE [LARGE SCALE GENOMIC DNA]</scope>
    <source>
        <strain evidence="7">CA043D</strain>
    </source>
</reference>
<dbReference type="SUPFAM" id="SSF46785">
    <property type="entry name" value="Winged helix' DNA-binding domain"/>
    <property type="match status" value="1"/>
</dbReference>
<proteinExistence type="predicted"/>
<evidence type="ECO:0000313" key="6">
    <source>
        <dbReference type="EMBL" id="RKG96923.1"/>
    </source>
</evidence>
<dbReference type="PROSITE" id="PS51118">
    <property type="entry name" value="HTH_HXLR"/>
    <property type="match status" value="1"/>
</dbReference>
<dbReference type="InterPro" id="IPR036390">
    <property type="entry name" value="WH_DNA-bd_sf"/>
</dbReference>
<dbReference type="AlphaFoldDB" id="A0A3A8K5A6"/>
<evidence type="ECO:0000313" key="7">
    <source>
        <dbReference type="Proteomes" id="UP000268313"/>
    </source>
</evidence>
<feature type="region of interest" description="Disordered" evidence="4">
    <location>
        <begin position="113"/>
        <end position="135"/>
    </location>
</feature>
<keyword evidence="1" id="KW-0805">Transcription regulation</keyword>
<name>A0A3A8K5A6_9BACT</name>
<dbReference type="EMBL" id="RAWE01000195">
    <property type="protein sequence ID" value="RKG96923.1"/>
    <property type="molecule type" value="Genomic_DNA"/>
</dbReference>
<feature type="domain" description="HTH hxlR-type" evidence="5">
    <location>
        <begin position="16"/>
        <end position="114"/>
    </location>
</feature>
<dbReference type="Gene3D" id="1.10.10.10">
    <property type="entry name" value="Winged helix-like DNA-binding domain superfamily/Winged helix DNA-binding domain"/>
    <property type="match status" value="1"/>
</dbReference>
<keyword evidence="3" id="KW-0804">Transcription</keyword>
<organism evidence="6 7">
    <name type="scientific">Corallococcus carmarthensis</name>
    <dbReference type="NCBI Taxonomy" id="2316728"/>
    <lineage>
        <taxon>Bacteria</taxon>
        <taxon>Pseudomonadati</taxon>
        <taxon>Myxococcota</taxon>
        <taxon>Myxococcia</taxon>
        <taxon>Myxococcales</taxon>
        <taxon>Cystobacterineae</taxon>
        <taxon>Myxococcaceae</taxon>
        <taxon>Corallococcus</taxon>
    </lineage>
</organism>
<accession>A0A3A8K5A6</accession>
<gene>
    <name evidence="6" type="ORF">D7X32_34365</name>
</gene>
<dbReference type="OrthoDB" id="9800350at2"/>
<sequence>MLRRRKNKTPPLPPLCPLTTCMRLLGGAWTANIVWRLSGDPRRFSELRSDIPRISAKVLSAKLRALEENGVLTRHAVASSPPSVEYALTALGQELLPVIETIVQVGMKLQRMQDATPRAAPGAPRRPRAPAMNRT</sequence>
<dbReference type="InterPro" id="IPR002577">
    <property type="entry name" value="HTH_HxlR"/>
</dbReference>
<protein>
    <submittedName>
        <fullName evidence="6">Transcriptional regulator</fullName>
    </submittedName>
</protein>
<keyword evidence="7" id="KW-1185">Reference proteome</keyword>